<evidence type="ECO:0000256" key="1">
    <source>
        <dbReference type="SAM" id="MobiDB-lite"/>
    </source>
</evidence>
<name>A0ABQ8MSA3_LABRO</name>
<dbReference type="Proteomes" id="UP000830375">
    <property type="component" value="Unassembled WGS sequence"/>
</dbReference>
<feature type="region of interest" description="Disordered" evidence="1">
    <location>
        <begin position="267"/>
        <end position="289"/>
    </location>
</feature>
<gene>
    <name evidence="2" type="ORF">H4Q32_022802</name>
</gene>
<comment type="caution">
    <text evidence="2">The sequence shown here is derived from an EMBL/GenBank/DDBJ whole genome shotgun (WGS) entry which is preliminary data.</text>
</comment>
<keyword evidence="3" id="KW-1185">Reference proteome</keyword>
<evidence type="ECO:0000313" key="3">
    <source>
        <dbReference type="Proteomes" id="UP000830375"/>
    </source>
</evidence>
<dbReference type="EMBL" id="JACTAM010000004">
    <property type="protein sequence ID" value="KAI2665717.1"/>
    <property type="molecule type" value="Genomic_DNA"/>
</dbReference>
<sequence>MSLPINKQETRFFSFFQITHCAACQQKQHSLKDQTQYTPIEARYPCEVPDKYEINESVEELVAEECISECVKQQDRLYQVVKENMAQLQEKPRVLQVGDRVLWQNIRSQQRKGGKLDPVYVGPYTVSNVKDKSIDLADDNGKIYPKVNLDHLVHFKEEPPAKAPKVTYVTTSLPATVPSVPVLTPVTVNCPTFQTHLTFTHPVTLPVTQFTLHHLPITLPIVSFQSHTITQPASSLAASFLSAASEPASILPAASFLAASEPASSLPAASDSASSLPAASEPASSEPASSLLAASEPAFSLPAVSKSAFSQLTCT</sequence>
<organism evidence="2 3">
    <name type="scientific">Labeo rohita</name>
    <name type="common">Indian major carp</name>
    <name type="synonym">Cyprinus rohita</name>
    <dbReference type="NCBI Taxonomy" id="84645"/>
    <lineage>
        <taxon>Eukaryota</taxon>
        <taxon>Metazoa</taxon>
        <taxon>Chordata</taxon>
        <taxon>Craniata</taxon>
        <taxon>Vertebrata</taxon>
        <taxon>Euteleostomi</taxon>
        <taxon>Actinopterygii</taxon>
        <taxon>Neopterygii</taxon>
        <taxon>Teleostei</taxon>
        <taxon>Ostariophysi</taxon>
        <taxon>Cypriniformes</taxon>
        <taxon>Cyprinidae</taxon>
        <taxon>Labeoninae</taxon>
        <taxon>Labeonini</taxon>
        <taxon>Labeo</taxon>
    </lineage>
</organism>
<protein>
    <submittedName>
        <fullName evidence="2">PPE family protein PPE24</fullName>
    </submittedName>
</protein>
<proteinExistence type="predicted"/>
<evidence type="ECO:0000313" key="2">
    <source>
        <dbReference type="EMBL" id="KAI2665717.1"/>
    </source>
</evidence>
<reference evidence="2 3" key="1">
    <citation type="submission" date="2022-01" db="EMBL/GenBank/DDBJ databases">
        <title>A high-quality chromosome-level genome assembly of rohu carp, Labeo rohita.</title>
        <authorList>
            <person name="Arick M.A. II"/>
            <person name="Hsu C.-Y."/>
            <person name="Magbanua Z."/>
            <person name="Pechanova O."/>
            <person name="Grover C."/>
            <person name="Miller E."/>
            <person name="Thrash A."/>
            <person name="Ezzel L."/>
            <person name="Alam S."/>
            <person name="Benzie J."/>
            <person name="Hamilton M."/>
            <person name="Karsi A."/>
            <person name="Lawrence M.L."/>
            <person name="Peterson D.G."/>
        </authorList>
    </citation>
    <scope>NUCLEOTIDE SEQUENCE [LARGE SCALE GENOMIC DNA]</scope>
    <source>
        <strain evidence="3">BAU-BD-2019</strain>
        <tissue evidence="2">Blood</tissue>
    </source>
</reference>
<accession>A0ABQ8MSA3</accession>